<name>A0A1C3UPZ9_9HYPH</name>
<proteinExistence type="predicted"/>
<gene>
    <name evidence="1" type="ORF">GA0061103_2438</name>
</gene>
<dbReference type="AlphaFoldDB" id="A0A1C3UPZ9"/>
<protein>
    <submittedName>
        <fullName evidence="1">Uncharacterized protein</fullName>
    </submittedName>
</protein>
<sequence length="45" mass="5163">MPQTALTLLYLKQIVSSADVFSLTHRNIFRHVLRRKVGANRIKVA</sequence>
<dbReference type="Proteomes" id="UP000199101">
    <property type="component" value="Unassembled WGS sequence"/>
</dbReference>
<evidence type="ECO:0000313" key="1">
    <source>
        <dbReference type="EMBL" id="SCB17538.1"/>
    </source>
</evidence>
<evidence type="ECO:0000313" key="2">
    <source>
        <dbReference type="Proteomes" id="UP000199101"/>
    </source>
</evidence>
<organism evidence="1 2">
    <name type="scientific">Rhizobium multihospitium</name>
    <dbReference type="NCBI Taxonomy" id="410764"/>
    <lineage>
        <taxon>Bacteria</taxon>
        <taxon>Pseudomonadati</taxon>
        <taxon>Pseudomonadota</taxon>
        <taxon>Alphaproteobacteria</taxon>
        <taxon>Hyphomicrobiales</taxon>
        <taxon>Rhizobiaceae</taxon>
        <taxon>Rhizobium/Agrobacterium group</taxon>
        <taxon>Rhizobium</taxon>
    </lineage>
</organism>
<keyword evidence="2" id="KW-1185">Reference proteome</keyword>
<reference evidence="2" key="1">
    <citation type="submission" date="2016-08" db="EMBL/GenBank/DDBJ databases">
        <authorList>
            <person name="Varghese N."/>
            <person name="Submissions Spin"/>
        </authorList>
    </citation>
    <scope>NUCLEOTIDE SEQUENCE [LARGE SCALE GENOMIC DNA]</scope>
    <source>
        <strain evidence="2">HAMBI 2975</strain>
    </source>
</reference>
<dbReference type="EMBL" id="FMAG01000002">
    <property type="protein sequence ID" value="SCB17538.1"/>
    <property type="molecule type" value="Genomic_DNA"/>
</dbReference>
<accession>A0A1C3UPZ9</accession>